<dbReference type="InterPro" id="IPR036412">
    <property type="entry name" value="HAD-like_sf"/>
</dbReference>
<dbReference type="InterPro" id="IPR002036">
    <property type="entry name" value="YbeY"/>
</dbReference>
<gene>
    <name evidence="1" type="ORF">B296_00051888</name>
</gene>
<dbReference type="GO" id="GO:0004222">
    <property type="term" value="F:metalloendopeptidase activity"/>
    <property type="evidence" value="ECO:0007669"/>
    <property type="project" value="InterPro"/>
</dbReference>
<comment type="caution">
    <text evidence="1">The sequence shown here is derived from an EMBL/GenBank/DDBJ whole genome shotgun (WGS) entry which is preliminary data.</text>
</comment>
<dbReference type="Pfam" id="PF08282">
    <property type="entry name" value="Hydrolase_3"/>
    <property type="match status" value="1"/>
</dbReference>
<evidence type="ECO:0000313" key="1">
    <source>
        <dbReference type="EMBL" id="RRT50238.1"/>
    </source>
</evidence>
<dbReference type="InterPro" id="IPR023214">
    <property type="entry name" value="HAD_sf"/>
</dbReference>
<proteinExistence type="predicted"/>
<dbReference type="PROSITE" id="PS01229">
    <property type="entry name" value="COF_2"/>
    <property type="match status" value="1"/>
</dbReference>
<name>A0A426YEU0_ENSVE</name>
<organism evidence="1 2">
    <name type="scientific">Ensete ventricosum</name>
    <name type="common">Abyssinian banana</name>
    <name type="synonym">Musa ensete</name>
    <dbReference type="NCBI Taxonomy" id="4639"/>
    <lineage>
        <taxon>Eukaryota</taxon>
        <taxon>Viridiplantae</taxon>
        <taxon>Streptophyta</taxon>
        <taxon>Embryophyta</taxon>
        <taxon>Tracheophyta</taxon>
        <taxon>Spermatophyta</taxon>
        <taxon>Magnoliopsida</taxon>
        <taxon>Liliopsida</taxon>
        <taxon>Zingiberales</taxon>
        <taxon>Musaceae</taxon>
        <taxon>Ensete</taxon>
    </lineage>
</organism>
<dbReference type="EMBL" id="AMZH03012876">
    <property type="protein sequence ID" value="RRT50238.1"/>
    <property type="molecule type" value="Genomic_DNA"/>
</dbReference>
<dbReference type="AlphaFoldDB" id="A0A426YEU0"/>
<dbReference type="SUPFAM" id="SSF56784">
    <property type="entry name" value="HAD-like"/>
    <property type="match status" value="1"/>
</dbReference>
<dbReference type="Gene3D" id="3.40.50.1000">
    <property type="entry name" value="HAD superfamily/HAD-like"/>
    <property type="match status" value="1"/>
</dbReference>
<protein>
    <submittedName>
        <fullName evidence="1">Uncharacterized protein</fullName>
    </submittedName>
</protein>
<dbReference type="PANTHER" id="PTHR46986:SF1">
    <property type="entry name" value="ENDORIBONUCLEASE YBEY, CHLOROPLASTIC"/>
    <property type="match status" value="1"/>
</dbReference>
<sequence>MLVFFVYYWQALLYSLEHEVPLIAFSQDQCFTLFDHPLVDSLHTVYHEPKVVAAQILPCIPFYLKLYVVMLILLPQAEIMSSVEHLLTAAEVQIMAIGDGENDIEMLQLASLGIALANGSERTKAVADVIGACNDEDGVAKAIYEYAF</sequence>
<dbReference type="PANTHER" id="PTHR46986">
    <property type="entry name" value="ENDORIBONUCLEASE YBEY, CHLOROPLASTIC"/>
    <property type="match status" value="1"/>
</dbReference>
<accession>A0A426YEU0</accession>
<dbReference type="GO" id="GO:0006364">
    <property type="term" value="P:rRNA processing"/>
    <property type="evidence" value="ECO:0007669"/>
    <property type="project" value="InterPro"/>
</dbReference>
<evidence type="ECO:0000313" key="2">
    <source>
        <dbReference type="Proteomes" id="UP000287651"/>
    </source>
</evidence>
<dbReference type="Proteomes" id="UP000287651">
    <property type="component" value="Unassembled WGS sequence"/>
</dbReference>
<reference evidence="1 2" key="1">
    <citation type="journal article" date="2014" name="Agronomy (Basel)">
        <title>A Draft Genome Sequence for Ensete ventricosum, the Drought-Tolerant Tree Against Hunger.</title>
        <authorList>
            <person name="Harrison J."/>
            <person name="Moore K.A."/>
            <person name="Paszkiewicz K."/>
            <person name="Jones T."/>
            <person name="Grant M."/>
            <person name="Ambacheew D."/>
            <person name="Muzemil S."/>
            <person name="Studholme D.J."/>
        </authorList>
    </citation>
    <scope>NUCLEOTIDE SEQUENCE [LARGE SCALE GENOMIC DNA]</scope>
</reference>